<evidence type="ECO:0000256" key="2">
    <source>
        <dbReference type="ARBA" id="ARBA00022801"/>
    </source>
</evidence>
<gene>
    <name evidence="3" type="ORF">L203_100713</name>
</gene>
<dbReference type="VEuPathDB" id="FungiDB:L203_00502"/>
<dbReference type="SUPFAM" id="SSF54197">
    <property type="entry name" value="HIT-like"/>
    <property type="match status" value="1"/>
</dbReference>
<reference evidence="3" key="3">
    <citation type="submission" date="2024-01" db="EMBL/GenBank/DDBJ databases">
        <authorList>
            <person name="Coelho M.A."/>
            <person name="David-Palma M."/>
            <person name="Shea T."/>
            <person name="Sun S."/>
            <person name="Cuomo C.A."/>
            <person name="Heitman J."/>
        </authorList>
    </citation>
    <scope>NUCLEOTIDE SEQUENCE</scope>
    <source>
        <strain evidence="3">CBS 7841</strain>
    </source>
</reference>
<dbReference type="GO" id="GO:0000166">
    <property type="term" value="F:nucleotide binding"/>
    <property type="evidence" value="ECO:0007669"/>
    <property type="project" value="UniProtKB-KW"/>
</dbReference>
<dbReference type="InterPro" id="IPR036265">
    <property type="entry name" value="HIT-like_sf"/>
</dbReference>
<dbReference type="Gene3D" id="3.30.428.10">
    <property type="entry name" value="HIT-like"/>
    <property type="match status" value="1"/>
</dbReference>
<dbReference type="KEGG" id="cdep:91084927"/>
<dbReference type="Pfam" id="PF11969">
    <property type="entry name" value="DcpS_C"/>
    <property type="match status" value="1"/>
</dbReference>
<dbReference type="GO" id="GO:0016787">
    <property type="term" value="F:hydrolase activity"/>
    <property type="evidence" value="ECO:0007669"/>
    <property type="project" value="UniProtKB-KW"/>
</dbReference>
<dbReference type="RefSeq" id="XP_066066265.1">
    <property type="nucleotide sequence ID" value="XM_066210168.1"/>
</dbReference>
<sequence length="176" mass="19546">MPKRLSFFLSQQKESTQYNATSSTPSTKDKIGVSCIFCAITRENGFNIVYKDSVFVAFYDRAPQAKSHILLIPQNHIVSSVRDLTPQHLPLINSMISLAYTLVPSDPPPKLGFHIPPFYSVPHLHLHVFSGPHTFLGRFKYPTSSRKGGKGYGWFVTAKQVQQILEKGSAIGLGPS</sequence>
<evidence type="ECO:0000256" key="1">
    <source>
        <dbReference type="ARBA" id="ARBA00022741"/>
    </source>
</evidence>
<evidence type="ECO:0000313" key="3">
    <source>
        <dbReference type="EMBL" id="WVN85565.1"/>
    </source>
</evidence>
<dbReference type="PANTHER" id="PTHR12486">
    <property type="entry name" value="APRATAXIN-RELATED"/>
    <property type="match status" value="1"/>
</dbReference>
<name>A0A1E3IXD9_9TREE</name>
<keyword evidence="4" id="KW-1185">Reference proteome</keyword>
<organism evidence="3 4">
    <name type="scientific">Cryptococcus depauperatus CBS 7841</name>
    <dbReference type="NCBI Taxonomy" id="1295531"/>
    <lineage>
        <taxon>Eukaryota</taxon>
        <taxon>Fungi</taxon>
        <taxon>Dikarya</taxon>
        <taxon>Basidiomycota</taxon>
        <taxon>Agaricomycotina</taxon>
        <taxon>Tremellomycetes</taxon>
        <taxon>Tremellales</taxon>
        <taxon>Cryptococcaceae</taxon>
        <taxon>Cryptococcus</taxon>
    </lineage>
</organism>
<dbReference type="GeneID" id="91084927"/>
<reference evidence="3" key="2">
    <citation type="journal article" date="2022" name="Elife">
        <title>Obligate sexual reproduction of a homothallic fungus closely related to the Cryptococcus pathogenic species complex.</title>
        <authorList>
            <person name="Passer A.R."/>
            <person name="Clancey S.A."/>
            <person name="Shea T."/>
            <person name="David-Palma M."/>
            <person name="Averette A.F."/>
            <person name="Boekhout T."/>
            <person name="Porcel B.M."/>
            <person name="Nowrousian M."/>
            <person name="Cuomo C.A."/>
            <person name="Sun S."/>
            <person name="Heitman J."/>
            <person name="Coelho M.A."/>
        </authorList>
    </citation>
    <scope>NUCLEOTIDE SEQUENCE</scope>
    <source>
        <strain evidence="3">CBS 7841</strain>
    </source>
</reference>
<accession>A0A1E3IXD9</accession>
<dbReference type="InterPro" id="IPR011146">
    <property type="entry name" value="HIT-like"/>
</dbReference>
<keyword evidence="2" id="KW-0378">Hydrolase</keyword>
<dbReference type="Proteomes" id="UP000094043">
    <property type="component" value="Chromosome 1"/>
</dbReference>
<protein>
    <submittedName>
        <fullName evidence="3">Uncharacterized protein</fullName>
    </submittedName>
</protein>
<dbReference type="PRINTS" id="PR00332">
    <property type="entry name" value="HISTRIAD"/>
</dbReference>
<reference evidence="3" key="1">
    <citation type="submission" date="2016-06" db="EMBL/GenBank/DDBJ databases">
        <authorList>
            <person name="Cuomo C."/>
            <person name="Litvintseva A."/>
            <person name="Heitman J."/>
            <person name="Chen Y."/>
            <person name="Sun S."/>
            <person name="Springer D."/>
            <person name="Dromer F."/>
            <person name="Young S."/>
            <person name="Zeng Q."/>
            <person name="Chapman S."/>
            <person name="Gujja S."/>
            <person name="Saif S."/>
            <person name="Birren B."/>
        </authorList>
    </citation>
    <scope>NUCLEOTIDE SEQUENCE</scope>
    <source>
        <strain evidence="3">CBS 7841</strain>
    </source>
</reference>
<dbReference type="EMBL" id="CP143784">
    <property type="protein sequence ID" value="WVN85565.1"/>
    <property type="molecule type" value="Genomic_DNA"/>
</dbReference>
<dbReference type="PANTHER" id="PTHR12486:SF5">
    <property type="entry name" value="ADENOSINE 5'-MONOPHOSPHORAMIDASE HINT3"/>
    <property type="match status" value="1"/>
</dbReference>
<dbReference type="PROSITE" id="PS51084">
    <property type="entry name" value="HIT_2"/>
    <property type="match status" value="1"/>
</dbReference>
<dbReference type="OrthoDB" id="2575658at2759"/>
<dbReference type="InterPro" id="IPR001310">
    <property type="entry name" value="Histidine_triad_HIT"/>
</dbReference>
<keyword evidence="1" id="KW-0547">Nucleotide-binding</keyword>
<evidence type="ECO:0000313" key="4">
    <source>
        <dbReference type="Proteomes" id="UP000094043"/>
    </source>
</evidence>
<dbReference type="AlphaFoldDB" id="A0A1E3IXD9"/>
<proteinExistence type="predicted"/>